<accession>A0A455UKS7</accession>
<keyword evidence="2" id="KW-0067">ATP-binding</keyword>
<organism evidence="5 6">
    <name type="scientific">Vreelandella sulfidaeris</name>
    <dbReference type="NCBI Taxonomy" id="115553"/>
    <lineage>
        <taxon>Bacteria</taxon>
        <taxon>Pseudomonadati</taxon>
        <taxon>Pseudomonadota</taxon>
        <taxon>Gammaproteobacteria</taxon>
        <taxon>Oceanospirillales</taxon>
        <taxon>Halomonadaceae</taxon>
        <taxon>Vreelandella</taxon>
    </lineage>
</organism>
<protein>
    <recommendedName>
        <fullName evidence="4">Sigma-54 factor interaction domain-containing protein</fullName>
    </recommendedName>
</protein>
<dbReference type="PANTHER" id="PTHR32071:SF117">
    <property type="entry name" value="PTS-DEPENDENT DIHYDROXYACETONE KINASE OPERON REGULATORY PROTEIN-RELATED"/>
    <property type="match status" value="1"/>
</dbReference>
<dbReference type="InterPro" id="IPR002078">
    <property type="entry name" value="Sigma_54_int"/>
</dbReference>
<keyword evidence="3" id="KW-0238">DNA-binding</keyword>
<reference evidence="5 6" key="1">
    <citation type="journal article" date="2019" name="Microbiol. Resour. Announc.">
        <title>Complete Genome Sequence of Halomonas sulfidaeris Strain Esulfide1 Isolated from a Metal Sulfide Rock at a Depth of 2,200 Meters, Obtained Using Nanopore Sequencing.</title>
        <authorList>
            <person name="Saito M."/>
            <person name="Nishigata A."/>
            <person name="Galipon J."/>
            <person name="Arakawa K."/>
        </authorList>
    </citation>
    <scope>NUCLEOTIDE SEQUENCE [LARGE SCALE GENOMIC DNA]</scope>
    <source>
        <strain evidence="5 6">ATCC BAA-803</strain>
    </source>
</reference>
<dbReference type="Pfam" id="PF00158">
    <property type="entry name" value="Sigma54_activat"/>
    <property type="match status" value="1"/>
</dbReference>
<dbReference type="PROSITE" id="PS00676">
    <property type="entry name" value="SIGMA54_INTERACT_2"/>
    <property type="match status" value="1"/>
</dbReference>
<evidence type="ECO:0000256" key="2">
    <source>
        <dbReference type="ARBA" id="ARBA00022840"/>
    </source>
</evidence>
<evidence type="ECO:0000259" key="4">
    <source>
        <dbReference type="PROSITE" id="PS50045"/>
    </source>
</evidence>
<dbReference type="AlphaFoldDB" id="A0A455UKS7"/>
<dbReference type="GO" id="GO:0006355">
    <property type="term" value="P:regulation of DNA-templated transcription"/>
    <property type="evidence" value="ECO:0007669"/>
    <property type="project" value="InterPro"/>
</dbReference>
<dbReference type="KEGG" id="hsr:HSBAA_61550"/>
<dbReference type="SUPFAM" id="SSF52540">
    <property type="entry name" value="P-loop containing nucleoside triphosphate hydrolases"/>
    <property type="match status" value="1"/>
</dbReference>
<feature type="domain" description="Sigma-54 factor interaction" evidence="4">
    <location>
        <begin position="1"/>
        <end position="61"/>
    </location>
</feature>
<dbReference type="InterPro" id="IPR025943">
    <property type="entry name" value="Sigma_54_int_dom_ATP-bd_2"/>
</dbReference>
<dbReference type="GO" id="GO:0005524">
    <property type="term" value="F:ATP binding"/>
    <property type="evidence" value="ECO:0007669"/>
    <property type="project" value="UniProtKB-KW"/>
</dbReference>
<dbReference type="InterPro" id="IPR027417">
    <property type="entry name" value="P-loop_NTPase"/>
</dbReference>
<gene>
    <name evidence="5" type="ORF">HSBAA_61550</name>
</gene>
<evidence type="ECO:0000256" key="1">
    <source>
        <dbReference type="ARBA" id="ARBA00022741"/>
    </source>
</evidence>
<keyword evidence="1" id="KW-0547">Nucleotide-binding</keyword>
<evidence type="ECO:0000313" key="6">
    <source>
        <dbReference type="Proteomes" id="UP000320231"/>
    </source>
</evidence>
<dbReference type="EMBL" id="AP019514">
    <property type="protein sequence ID" value="BBI64849.1"/>
    <property type="molecule type" value="Genomic_DNA"/>
</dbReference>
<dbReference type="PANTHER" id="PTHR32071">
    <property type="entry name" value="TRANSCRIPTIONAL REGULATORY PROTEIN"/>
    <property type="match status" value="1"/>
</dbReference>
<dbReference type="Gene3D" id="3.40.50.300">
    <property type="entry name" value="P-loop containing nucleotide triphosphate hydrolases"/>
    <property type="match status" value="1"/>
</dbReference>
<sequence>MQSRMGRFERADGGTLFLDELAELSPRAQAALLRALQEGQIERVGGESVKEVDVRIVAATHIPNALNRVVFAKICFTALTPLH</sequence>
<proteinExistence type="predicted"/>
<evidence type="ECO:0000256" key="3">
    <source>
        <dbReference type="ARBA" id="ARBA00023125"/>
    </source>
</evidence>
<dbReference type="Proteomes" id="UP000320231">
    <property type="component" value="Chromosome"/>
</dbReference>
<dbReference type="PROSITE" id="PS50045">
    <property type="entry name" value="SIGMA54_INTERACT_4"/>
    <property type="match status" value="1"/>
</dbReference>
<name>A0A455UKS7_9GAMM</name>
<evidence type="ECO:0000313" key="5">
    <source>
        <dbReference type="EMBL" id="BBI64849.1"/>
    </source>
</evidence>
<dbReference type="GO" id="GO:0003677">
    <property type="term" value="F:DNA binding"/>
    <property type="evidence" value="ECO:0007669"/>
    <property type="project" value="UniProtKB-KW"/>
</dbReference>